<keyword evidence="5" id="KW-0472">Membrane</keyword>
<evidence type="ECO:0000259" key="6">
    <source>
        <dbReference type="SMART" id="SM00228"/>
    </source>
</evidence>
<sequence length="590" mass="61920">MSDFYENRTPNPNEPEADSRPEEPAAENNSAEAAAQEAVPEFGETAAKTEAAAPAADSGAAEATGEAEAPRTAQAADDPNKTVGSNAGWQQNPYYSQYNPRTGWSNGPQAGQNSRNAYGASSYGSNYSGYSQFNGAGFQQPGQKQPGADQYKWNFADYDNQPPKKQGKKKHKGVMVFTAIACSVLMITMVGFAGYGVWNLIDGGAATPQSSQTGSQPESNLPGININDIPQVSDPVAADGSLTTRQIAAKVQPSVVGVVVYTNSMGNMFYGNGSAIVTQEGSGIIMSSDGYIITNAHVVSGATGMKVVLYNGEEYDARLIGSDDSTDLAVIKIEASNLTPAEFGDSNQLEVGEDVVAIGNPGGLELASSVTKGIISGVNRPIKNSDGGYTMNCIQTDAAINPGNSGGALVNEYGQVVGINSSKIASTEYEGLGFAIPISEAKPIIDDLIANGRVTGRVKLGITTNLVIDETLARYNNVPTGIMVASTDAGSDIASKGVIAGDIISKIDGNSITSLGDLRDYLKNFKPGDKVTLTVFRRTSGKPDTTFEVTIALMEDTGDDEATTQQTVPGQQGQQQEQGGNQYYNFPFFR</sequence>
<dbReference type="Pfam" id="PF13365">
    <property type="entry name" value="Trypsin_2"/>
    <property type="match status" value="1"/>
</dbReference>
<proteinExistence type="inferred from homology"/>
<dbReference type="GO" id="GO:0006508">
    <property type="term" value="P:proteolysis"/>
    <property type="evidence" value="ECO:0007669"/>
    <property type="project" value="UniProtKB-KW"/>
</dbReference>
<dbReference type="RefSeq" id="WP_249283621.1">
    <property type="nucleotide sequence ID" value="NZ_JACRST010000025.1"/>
</dbReference>
<dbReference type="InterPro" id="IPR009003">
    <property type="entry name" value="Peptidase_S1_PA"/>
</dbReference>
<dbReference type="GO" id="GO:0004252">
    <property type="term" value="F:serine-type endopeptidase activity"/>
    <property type="evidence" value="ECO:0007669"/>
    <property type="project" value="InterPro"/>
</dbReference>
<dbReference type="PANTHER" id="PTHR43343">
    <property type="entry name" value="PEPTIDASE S12"/>
    <property type="match status" value="1"/>
</dbReference>
<keyword evidence="3" id="KW-0378">Hydrolase</keyword>
<name>A0A926I5S1_9FIRM</name>
<evidence type="ECO:0000256" key="3">
    <source>
        <dbReference type="ARBA" id="ARBA00022801"/>
    </source>
</evidence>
<comment type="caution">
    <text evidence="7">The sequence shown here is derived from an EMBL/GenBank/DDBJ whole genome shotgun (WGS) entry which is preliminary data.</text>
</comment>
<gene>
    <name evidence="7" type="ORF">H8711_11665</name>
</gene>
<dbReference type="Pfam" id="PF13180">
    <property type="entry name" value="PDZ_2"/>
    <property type="match status" value="1"/>
</dbReference>
<feature type="region of interest" description="Disordered" evidence="4">
    <location>
        <begin position="1"/>
        <end position="117"/>
    </location>
</feature>
<dbReference type="PRINTS" id="PR00834">
    <property type="entry name" value="PROTEASES2C"/>
</dbReference>
<evidence type="ECO:0000313" key="7">
    <source>
        <dbReference type="EMBL" id="MBC8547581.1"/>
    </source>
</evidence>
<feature type="domain" description="PDZ" evidence="6">
    <location>
        <begin position="430"/>
        <end position="539"/>
    </location>
</feature>
<dbReference type="InterPro" id="IPR051201">
    <property type="entry name" value="Chloro_Bact_Ser_Proteases"/>
</dbReference>
<feature type="compositionally biased region" description="Low complexity" evidence="4">
    <location>
        <begin position="26"/>
        <end position="73"/>
    </location>
</feature>
<reference evidence="7" key="1">
    <citation type="submission" date="2020-08" db="EMBL/GenBank/DDBJ databases">
        <title>Genome public.</title>
        <authorList>
            <person name="Liu C."/>
            <person name="Sun Q."/>
        </authorList>
    </citation>
    <scope>NUCLEOTIDE SEQUENCE</scope>
    <source>
        <strain evidence="7">NSJ-31</strain>
    </source>
</reference>
<protein>
    <submittedName>
        <fullName evidence="7">Trypsin-like peptidase domain-containing protein</fullName>
    </submittedName>
</protein>
<dbReference type="EMBL" id="JACRST010000025">
    <property type="protein sequence ID" value="MBC8547581.1"/>
    <property type="molecule type" value="Genomic_DNA"/>
</dbReference>
<evidence type="ECO:0000256" key="5">
    <source>
        <dbReference type="SAM" id="Phobius"/>
    </source>
</evidence>
<dbReference type="Proteomes" id="UP000653127">
    <property type="component" value="Unassembled WGS sequence"/>
</dbReference>
<comment type="similarity">
    <text evidence="1">Belongs to the peptidase S1C family.</text>
</comment>
<dbReference type="InterPro" id="IPR001940">
    <property type="entry name" value="Peptidase_S1C"/>
</dbReference>
<dbReference type="AlphaFoldDB" id="A0A926I5S1"/>
<dbReference type="InterPro" id="IPR043504">
    <property type="entry name" value="Peptidase_S1_PA_chymotrypsin"/>
</dbReference>
<accession>A0A926I5S1</accession>
<feature type="compositionally biased region" description="Low complexity" evidence="4">
    <location>
        <begin position="563"/>
        <end position="582"/>
    </location>
</feature>
<organism evidence="7 8">
    <name type="scientific">Ligaoa zhengdingensis</name>
    <dbReference type="NCBI Taxonomy" id="2763658"/>
    <lineage>
        <taxon>Bacteria</taxon>
        <taxon>Bacillati</taxon>
        <taxon>Bacillota</taxon>
        <taxon>Clostridia</taxon>
        <taxon>Eubacteriales</taxon>
        <taxon>Oscillospiraceae</taxon>
        <taxon>Ligaoa</taxon>
    </lineage>
</organism>
<evidence type="ECO:0000256" key="4">
    <source>
        <dbReference type="SAM" id="MobiDB-lite"/>
    </source>
</evidence>
<feature type="transmembrane region" description="Helical" evidence="5">
    <location>
        <begin position="174"/>
        <end position="198"/>
    </location>
</feature>
<dbReference type="InterPro" id="IPR036034">
    <property type="entry name" value="PDZ_sf"/>
</dbReference>
<dbReference type="SUPFAM" id="SSF50494">
    <property type="entry name" value="Trypsin-like serine proteases"/>
    <property type="match status" value="1"/>
</dbReference>
<feature type="compositionally biased region" description="Polar residues" evidence="4">
    <location>
        <begin position="207"/>
        <end position="219"/>
    </location>
</feature>
<feature type="compositionally biased region" description="Polar residues" evidence="4">
    <location>
        <begin position="82"/>
        <end position="115"/>
    </location>
</feature>
<dbReference type="PANTHER" id="PTHR43343:SF3">
    <property type="entry name" value="PROTEASE DO-LIKE 8, CHLOROPLASTIC"/>
    <property type="match status" value="1"/>
</dbReference>
<feature type="region of interest" description="Disordered" evidence="4">
    <location>
        <begin position="134"/>
        <end position="170"/>
    </location>
</feature>
<evidence type="ECO:0000256" key="1">
    <source>
        <dbReference type="ARBA" id="ARBA00010541"/>
    </source>
</evidence>
<dbReference type="Gene3D" id="2.40.10.10">
    <property type="entry name" value="Trypsin-like serine proteases"/>
    <property type="match status" value="2"/>
</dbReference>
<keyword evidence="8" id="KW-1185">Reference proteome</keyword>
<dbReference type="SUPFAM" id="SSF50156">
    <property type="entry name" value="PDZ domain-like"/>
    <property type="match status" value="1"/>
</dbReference>
<dbReference type="InterPro" id="IPR001478">
    <property type="entry name" value="PDZ"/>
</dbReference>
<evidence type="ECO:0000256" key="2">
    <source>
        <dbReference type="ARBA" id="ARBA00022670"/>
    </source>
</evidence>
<feature type="region of interest" description="Disordered" evidence="4">
    <location>
        <begin position="207"/>
        <end position="226"/>
    </location>
</feature>
<keyword evidence="5" id="KW-0812">Transmembrane</keyword>
<dbReference type="Gene3D" id="2.30.42.10">
    <property type="match status" value="1"/>
</dbReference>
<keyword evidence="2" id="KW-0645">Protease</keyword>
<feature type="region of interest" description="Disordered" evidence="4">
    <location>
        <begin position="559"/>
        <end position="584"/>
    </location>
</feature>
<evidence type="ECO:0000313" key="8">
    <source>
        <dbReference type="Proteomes" id="UP000653127"/>
    </source>
</evidence>
<dbReference type="SMART" id="SM00228">
    <property type="entry name" value="PDZ"/>
    <property type="match status" value="1"/>
</dbReference>
<keyword evidence="5" id="KW-1133">Transmembrane helix</keyword>